<dbReference type="GO" id="GO:0031293">
    <property type="term" value="P:membrane protein intracellular domain proteolysis"/>
    <property type="evidence" value="ECO:0007669"/>
    <property type="project" value="TreeGrafter"/>
</dbReference>
<dbReference type="AlphaFoldDB" id="A0A8J1XKE6"/>
<dbReference type="InterPro" id="IPR008915">
    <property type="entry name" value="Peptidase_M50"/>
</dbReference>
<dbReference type="EC" id="3.4.24.85" evidence="3"/>
<comment type="caution">
    <text evidence="10">The sequence shown here is derived from an EMBL/GenBank/DDBJ whole genome shotgun (WGS) entry which is preliminary data.</text>
</comment>
<dbReference type="PANTHER" id="PTHR13325">
    <property type="entry name" value="PROTEASE M50 MEMBRANE-BOUND TRANSCRIPTION FACTOR SITE 2 PROTEASE"/>
    <property type="match status" value="1"/>
</dbReference>
<proteinExistence type="predicted"/>
<sequence>MILPVTGFALLLGFWASLYLLDVFLKTHVHFSRYYISFLGKSGLSVSILQLRWYTTCFNRLFLRLGQWRPQFLRIWFTAGVVFGLFAMMLSVFLLSLMVYNTLSRQPVEQQVLTPVMPGVNLPMSQVTYYLVTLLVCGILHEVGHAIAAVREQVRVNGFGIFIMALYPGAFVDLYTEHLQVISPLRQLRIYCAGVWHNFVIVLVAIFVLYSEPVLLMPFYSTGKSVVLTYVLENSAVSGPRGLHVGDHVTSISGCRVTSSADWSQCIQASMKEPVPGFCMAVEQVRKEDTAIKSYITPGGYLECCNSTRSDTHLCFGYNTKANPNREYACLPARTTTDNKQCRLHSDCHSPSTEMTCVYPSLDNTTKLLRVEHYAGRRPPLLFLGYPPDLHYSVAVSNYVPASPIVPVHLPYVIETFSKYLISLSGALAILNVVPCYALDGQWILLAFIELTLRSTVTSQETRSLIYSILILFGSLLLGTNIFIAMFMLFVR</sequence>
<evidence type="ECO:0000313" key="10">
    <source>
        <dbReference type="EMBL" id="CAH1798451.1"/>
    </source>
</evidence>
<evidence type="ECO:0000256" key="4">
    <source>
        <dbReference type="ARBA" id="ARBA00014400"/>
    </source>
</evidence>
<dbReference type="GO" id="GO:0012505">
    <property type="term" value="C:endomembrane system"/>
    <property type="evidence" value="ECO:0007669"/>
    <property type="project" value="UniProtKB-SubCell"/>
</dbReference>
<dbReference type="PANTHER" id="PTHR13325:SF3">
    <property type="entry name" value="MEMBRANE-BOUND TRANSCRIPTION FACTOR SITE-2 PROTEASE"/>
    <property type="match status" value="1"/>
</dbReference>
<evidence type="ECO:0000256" key="9">
    <source>
        <dbReference type="ARBA" id="ARBA00045828"/>
    </source>
</evidence>
<evidence type="ECO:0000256" key="2">
    <source>
        <dbReference type="ARBA" id="ARBA00004127"/>
    </source>
</evidence>
<reference evidence="10" key="1">
    <citation type="submission" date="2022-03" db="EMBL/GenBank/DDBJ databases">
        <authorList>
            <person name="Martin C."/>
        </authorList>
    </citation>
    <scope>NUCLEOTIDE SEQUENCE</scope>
</reference>
<dbReference type="GO" id="GO:1905897">
    <property type="term" value="P:regulation of response to endoplasmic reticulum stress"/>
    <property type="evidence" value="ECO:0007669"/>
    <property type="project" value="TreeGrafter"/>
</dbReference>
<dbReference type="GO" id="GO:0016020">
    <property type="term" value="C:membrane"/>
    <property type="evidence" value="ECO:0007669"/>
    <property type="project" value="InterPro"/>
</dbReference>
<keyword evidence="7" id="KW-0472">Membrane</keyword>
<dbReference type="GO" id="GO:0005737">
    <property type="term" value="C:cytoplasm"/>
    <property type="evidence" value="ECO:0007669"/>
    <property type="project" value="TreeGrafter"/>
</dbReference>
<evidence type="ECO:0000256" key="7">
    <source>
        <dbReference type="ARBA" id="ARBA00023136"/>
    </source>
</evidence>
<comment type="subcellular location">
    <subcellularLocation>
        <location evidence="2">Endomembrane system</location>
        <topology evidence="2">Multi-pass membrane protein</topology>
    </subcellularLocation>
</comment>
<dbReference type="Proteomes" id="UP000749559">
    <property type="component" value="Unassembled WGS sequence"/>
</dbReference>
<evidence type="ECO:0000256" key="5">
    <source>
        <dbReference type="ARBA" id="ARBA00022692"/>
    </source>
</evidence>
<comment type="catalytic activity">
    <reaction evidence="1">
        <text>Cleaves several transcription factors that are type-2 transmembrane proteins within membrane-spanning domains. Known substrates include sterol regulatory element-binding protein (SREBP) -1, SREBP-2 and forms of the transcriptional activator ATF6. SREBP-2 is cleaved at the site 477-DRSRILL-|-CVLTFLCLSFNPLTSLLQWGGA-505. The residues Asn-Pro, 11 residues distal to the site of cleavage in the membrane-spanning domain, are important for cleavage by S2P endopeptidase. Replacement of either of these residues does not prevent cleavage, but there is no cleavage if both of these residues are replaced.</text>
        <dbReference type="EC" id="3.4.24.85"/>
    </reaction>
</comment>
<accession>A0A8J1XKE6</accession>
<keyword evidence="11" id="KW-1185">Reference proteome</keyword>
<dbReference type="Pfam" id="PF02163">
    <property type="entry name" value="Peptidase_M50"/>
    <property type="match status" value="2"/>
</dbReference>
<dbReference type="CDD" id="cd06775">
    <property type="entry name" value="cpPDZ_MBTPS2-like"/>
    <property type="match status" value="1"/>
</dbReference>
<evidence type="ECO:0000256" key="1">
    <source>
        <dbReference type="ARBA" id="ARBA00001350"/>
    </source>
</evidence>
<keyword evidence="5" id="KW-0812">Transmembrane</keyword>
<dbReference type="OrthoDB" id="69989at2759"/>
<dbReference type="InterPro" id="IPR001193">
    <property type="entry name" value="MBTPS2"/>
</dbReference>
<evidence type="ECO:0000256" key="3">
    <source>
        <dbReference type="ARBA" id="ARBA00012347"/>
    </source>
</evidence>
<organism evidence="10 11">
    <name type="scientific">Owenia fusiformis</name>
    <name type="common">Polychaete worm</name>
    <dbReference type="NCBI Taxonomy" id="6347"/>
    <lineage>
        <taxon>Eukaryota</taxon>
        <taxon>Metazoa</taxon>
        <taxon>Spiralia</taxon>
        <taxon>Lophotrochozoa</taxon>
        <taxon>Annelida</taxon>
        <taxon>Polychaeta</taxon>
        <taxon>Sedentaria</taxon>
        <taxon>Canalipalpata</taxon>
        <taxon>Sabellida</taxon>
        <taxon>Oweniida</taxon>
        <taxon>Oweniidae</taxon>
        <taxon>Owenia</taxon>
    </lineage>
</organism>
<gene>
    <name evidence="10" type="ORF">OFUS_LOCUS22599</name>
</gene>
<dbReference type="EMBL" id="CAIIXF020000011">
    <property type="protein sequence ID" value="CAH1798451.1"/>
    <property type="molecule type" value="Genomic_DNA"/>
</dbReference>
<evidence type="ECO:0000256" key="6">
    <source>
        <dbReference type="ARBA" id="ARBA00022989"/>
    </source>
</evidence>
<name>A0A8J1XKE6_OWEFU</name>
<dbReference type="GO" id="GO:0004222">
    <property type="term" value="F:metalloendopeptidase activity"/>
    <property type="evidence" value="ECO:0007669"/>
    <property type="project" value="InterPro"/>
</dbReference>
<keyword evidence="6" id="KW-1133">Transmembrane helix</keyword>
<comment type="function">
    <text evidence="9">Zinc metalloprotease that mediates intramembrane proteolysis of proteins such as ATF6, ATF6B, SREBF1/SREBP1 and SREBF2/SREBP2. Catalyzes the second step in the proteolytic activation of the sterol regulatory element-binding proteins (SREBPs) SREBF1/SREBP1 and SREBF2/SREBP2: cleaves SREBPs within the first transmembrane segment, thereby releasing the N-terminal segment with a portion of the transmembrane segment attached. Mature N-terminal SREBP fragments shuttle to the nucleus and activate gene transcription. Also mediates the second step in the proteolytic activation of the cyclic AMP-dependent transcription factor ATF-6 (ATF6 and ATF6B). Involved in intramembrane proteolysis during bone formation. In astrocytes and osteoblasts, upon DNA damage and ER stress, mediates the second step of the regulated intramembrane proteolytic activation of the transcription factor CREB3L1, leading to the inhibition of cell-cycle progression.</text>
</comment>
<evidence type="ECO:0000256" key="8">
    <source>
        <dbReference type="ARBA" id="ARBA00032658"/>
    </source>
</evidence>
<evidence type="ECO:0000313" key="11">
    <source>
        <dbReference type="Proteomes" id="UP000749559"/>
    </source>
</evidence>
<protein>
    <recommendedName>
        <fullName evidence="4">Membrane-bound transcription factor site-2 protease</fullName>
        <ecNumber evidence="3">3.4.24.85</ecNumber>
    </recommendedName>
    <alternativeName>
        <fullName evidence="8">Endopeptidase S2P</fullName>
    </alternativeName>
</protein>
<dbReference type="PRINTS" id="PR01000">
    <property type="entry name" value="SREBPS2PTASE"/>
</dbReference>